<evidence type="ECO:0000313" key="2">
    <source>
        <dbReference type="Proteomes" id="UP000092993"/>
    </source>
</evidence>
<organism evidence="1 2">
    <name type="scientific">Grifola frondosa</name>
    <name type="common">Maitake</name>
    <name type="synonym">Polyporus frondosus</name>
    <dbReference type="NCBI Taxonomy" id="5627"/>
    <lineage>
        <taxon>Eukaryota</taxon>
        <taxon>Fungi</taxon>
        <taxon>Dikarya</taxon>
        <taxon>Basidiomycota</taxon>
        <taxon>Agaricomycotina</taxon>
        <taxon>Agaricomycetes</taxon>
        <taxon>Polyporales</taxon>
        <taxon>Grifolaceae</taxon>
        <taxon>Grifola</taxon>
    </lineage>
</organism>
<accession>A0A1C7LSS1</accession>
<reference evidence="1 2" key="1">
    <citation type="submission" date="2016-03" db="EMBL/GenBank/DDBJ databases">
        <title>Whole genome sequencing of Grifola frondosa 9006-11.</title>
        <authorList>
            <person name="Min B."/>
            <person name="Park H."/>
            <person name="Kim J.-G."/>
            <person name="Cho H."/>
            <person name="Oh Y.-L."/>
            <person name="Kong W.-S."/>
            <person name="Choi I.-G."/>
        </authorList>
    </citation>
    <scope>NUCLEOTIDE SEQUENCE [LARGE SCALE GENOMIC DNA]</scope>
    <source>
        <strain evidence="1 2">9006-11</strain>
    </source>
</reference>
<dbReference type="EMBL" id="LUGG01000023">
    <property type="protein sequence ID" value="OBZ67700.1"/>
    <property type="molecule type" value="Genomic_DNA"/>
</dbReference>
<gene>
    <name evidence="1" type="ORF">A0H81_12172</name>
</gene>
<dbReference type="AlphaFoldDB" id="A0A1C7LSS1"/>
<comment type="caution">
    <text evidence="1">The sequence shown here is derived from an EMBL/GenBank/DDBJ whole genome shotgun (WGS) entry which is preliminary data.</text>
</comment>
<proteinExistence type="predicted"/>
<sequence>MAEYFEKVSIRDPASGPRVVNGHPGVSNRHTVDHLNADNYTAMVRLILTGKNPFVALIRFTMSIAWDDYWMTFSKVAALRGPFNTDVSISCKSIILRRKPVAKIIALQAGIRGDYEVRK</sequence>
<evidence type="ECO:0000313" key="1">
    <source>
        <dbReference type="EMBL" id="OBZ67700.1"/>
    </source>
</evidence>
<protein>
    <submittedName>
        <fullName evidence="1">Uncharacterized protein</fullName>
    </submittedName>
</protein>
<keyword evidence="2" id="KW-1185">Reference proteome</keyword>
<dbReference type="Proteomes" id="UP000092993">
    <property type="component" value="Unassembled WGS sequence"/>
</dbReference>
<name>A0A1C7LSS1_GRIFR</name>